<organism evidence="1 2">
    <name type="scientific">Maribacter chungangensis</name>
    <dbReference type="NCBI Taxonomy" id="1069117"/>
    <lineage>
        <taxon>Bacteria</taxon>
        <taxon>Pseudomonadati</taxon>
        <taxon>Bacteroidota</taxon>
        <taxon>Flavobacteriia</taxon>
        <taxon>Flavobacteriales</taxon>
        <taxon>Flavobacteriaceae</taxon>
        <taxon>Maribacter</taxon>
    </lineage>
</organism>
<protein>
    <recommendedName>
        <fullName evidence="3">Peptidylprolyl isomerase</fullName>
    </recommendedName>
</protein>
<evidence type="ECO:0008006" key="3">
    <source>
        <dbReference type="Google" id="ProtNLM"/>
    </source>
</evidence>
<evidence type="ECO:0000313" key="2">
    <source>
        <dbReference type="Proteomes" id="UP001597012"/>
    </source>
</evidence>
<accession>A0ABW3B0C1</accession>
<evidence type="ECO:0000313" key="1">
    <source>
        <dbReference type="EMBL" id="MFD0796079.1"/>
    </source>
</evidence>
<gene>
    <name evidence="1" type="ORF">ACFQZJ_01295</name>
</gene>
<keyword evidence="2" id="KW-1185">Reference proteome</keyword>
<reference evidence="2" key="1">
    <citation type="journal article" date="2019" name="Int. J. Syst. Evol. Microbiol.">
        <title>The Global Catalogue of Microorganisms (GCM) 10K type strain sequencing project: providing services to taxonomists for standard genome sequencing and annotation.</title>
        <authorList>
            <consortium name="The Broad Institute Genomics Platform"/>
            <consortium name="The Broad Institute Genome Sequencing Center for Infectious Disease"/>
            <person name="Wu L."/>
            <person name="Ma J."/>
        </authorList>
    </citation>
    <scope>NUCLEOTIDE SEQUENCE [LARGE SCALE GENOMIC DNA]</scope>
    <source>
        <strain evidence="2">CCUG 61948</strain>
    </source>
</reference>
<comment type="caution">
    <text evidence="1">The sequence shown here is derived from an EMBL/GenBank/DDBJ whole genome shotgun (WGS) entry which is preliminary data.</text>
</comment>
<dbReference type="RefSeq" id="WP_379931749.1">
    <property type="nucleotide sequence ID" value="NZ_JBHTHY010000003.1"/>
</dbReference>
<dbReference type="EMBL" id="JBHTHY010000003">
    <property type="protein sequence ID" value="MFD0796079.1"/>
    <property type="molecule type" value="Genomic_DNA"/>
</dbReference>
<dbReference type="Proteomes" id="UP001597012">
    <property type="component" value="Unassembled WGS sequence"/>
</dbReference>
<sequence length="140" mass="16299">MKTYSTLKAHYLVLVFMLLFALPSLKAQTLYALKIDRKIRFEARDITAAYQPRLVMGMDQALEFQSTVARFLVKKQAVEQDPSLSQKAKYELLKQLSSRETSEMADVLESYRWQEYMRLKPQLQPIPEPGVLKQDLLVQD</sequence>
<proteinExistence type="predicted"/>
<name>A0ABW3B0C1_9FLAO</name>